<dbReference type="InterPro" id="IPR050923">
    <property type="entry name" value="Cell_Proc_Reg/RNA_Proc"/>
</dbReference>
<evidence type="ECO:0000313" key="2">
    <source>
        <dbReference type="EMBL" id="CAB4365091.1"/>
    </source>
</evidence>
<dbReference type="PROSITE" id="PS50006">
    <property type="entry name" value="FHA_DOMAIN"/>
    <property type="match status" value="1"/>
</dbReference>
<dbReference type="AlphaFoldDB" id="A0A6J6ZGG1"/>
<sequence length="154" mass="16188">MTVVTRDLRANATVADMGEVTWSVDVAVDAGWYALKGALADQPCPAESSTNIVIDGQTALVGRTSPGRDILPQVPLDADTGVSRRHAQLVVDGDRLTVVDLSSTNGTYVVAPDEEPADATPSLVAGVPRELHDGDTVYVGAWSRLTVRRSPAGH</sequence>
<dbReference type="PANTHER" id="PTHR23308">
    <property type="entry name" value="NUCLEAR INHIBITOR OF PROTEIN PHOSPHATASE-1"/>
    <property type="match status" value="1"/>
</dbReference>
<evidence type="ECO:0000313" key="6">
    <source>
        <dbReference type="EMBL" id="CAB4990018.1"/>
    </source>
</evidence>
<dbReference type="SMART" id="SM00240">
    <property type="entry name" value="FHA"/>
    <property type="match status" value="1"/>
</dbReference>
<evidence type="ECO:0000259" key="1">
    <source>
        <dbReference type="PROSITE" id="PS50006"/>
    </source>
</evidence>
<evidence type="ECO:0000313" key="3">
    <source>
        <dbReference type="EMBL" id="CAB4738283.1"/>
    </source>
</evidence>
<dbReference type="EMBL" id="CAFAAV010000097">
    <property type="protein sequence ID" value="CAB4820891.1"/>
    <property type="molecule type" value="Genomic_DNA"/>
</dbReference>
<dbReference type="EMBL" id="CAFBMT010000020">
    <property type="protein sequence ID" value="CAB4948752.1"/>
    <property type="molecule type" value="Genomic_DNA"/>
</dbReference>
<dbReference type="Pfam" id="PF00498">
    <property type="entry name" value="FHA"/>
    <property type="match status" value="1"/>
</dbReference>
<dbReference type="EMBL" id="CAEZYF010000022">
    <property type="protein sequence ID" value="CAB4738283.1"/>
    <property type="molecule type" value="Genomic_DNA"/>
</dbReference>
<feature type="domain" description="FHA" evidence="1">
    <location>
        <begin position="59"/>
        <end position="109"/>
    </location>
</feature>
<dbReference type="EMBL" id="CAESGF010000024">
    <property type="protein sequence ID" value="CAB4365091.1"/>
    <property type="molecule type" value="Genomic_DNA"/>
</dbReference>
<dbReference type="EMBL" id="CAFBOL010000032">
    <property type="protein sequence ID" value="CAB4990018.1"/>
    <property type="molecule type" value="Genomic_DNA"/>
</dbReference>
<dbReference type="CDD" id="cd00060">
    <property type="entry name" value="FHA"/>
    <property type="match status" value="1"/>
</dbReference>
<dbReference type="InterPro" id="IPR008984">
    <property type="entry name" value="SMAD_FHA_dom_sf"/>
</dbReference>
<dbReference type="Gene3D" id="2.60.200.20">
    <property type="match status" value="1"/>
</dbReference>
<evidence type="ECO:0000313" key="5">
    <source>
        <dbReference type="EMBL" id="CAB4948752.1"/>
    </source>
</evidence>
<accession>A0A6J6ZGG1</accession>
<name>A0A6J6ZGG1_9ZZZZ</name>
<reference evidence="4" key="1">
    <citation type="submission" date="2020-05" db="EMBL/GenBank/DDBJ databases">
        <authorList>
            <person name="Chiriac C."/>
            <person name="Salcher M."/>
            <person name="Ghai R."/>
            <person name="Kavagutti S V."/>
        </authorList>
    </citation>
    <scope>NUCLEOTIDE SEQUENCE</scope>
</reference>
<evidence type="ECO:0000313" key="4">
    <source>
        <dbReference type="EMBL" id="CAB4820891.1"/>
    </source>
</evidence>
<gene>
    <name evidence="3" type="ORF">UFOPK2656_02705</name>
    <name evidence="4" type="ORF">UFOPK3099_01376</name>
    <name evidence="5" type="ORF">UFOPK3651_02699</name>
    <name evidence="6" type="ORF">UFOPK3931_01410</name>
    <name evidence="2" type="ORF">UFOPK4189_02847</name>
</gene>
<proteinExistence type="predicted"/>
<dbReference type="SUPFAM" id="SSF49879">
    <property type="entry name" value="SMAD/FHA domain"/>
    <property type="match status" value="1"/>
</dbReference>
<organism evidence="4">
    <name type="scientific">freshwater metagenome</name>
    <dbReference type="NCBI Taxonomy" id="449393"/>
    <lineage>
        <taxon>unclassified sequences</taxon>
        <taxon>metagenomes</taxon>
        <taxon>ecological metagenomes</taxon>
    </lineage>
</organism>
<protein>
    <submittedName>
        <fullName evidence="4">Unannotated protein</fullName>
    </submittedName>
</protein>
<dbReference type="InterPro" id="IPR000253">
    <property type="entry name" value="FHA_dom"/>
</dbReference>